<feature type="region of interest" description="Disordered" evidence="7">
    <location>
        <begin position="263"/>
        <end position="300"/>
    </location>
</feature>
<feature type="region of interest" description="Disordered" evidence="7">
    <location>
        <begin position="1"/>
        <end position="42"/>
    </location>
</feature>
<evidence type="ECO:0000256" key="6">
    <source>
        <dbReference type="ARBA" id="ARBA00023242"/>
    </source>
</evidence>
<feature type="region of interest" description="Disordered" evidence="7">
    <location>
        <begin position="450"/>
        <end position="487"/>
    </location>
</feature>
<dbReference type="Pfam" id="PF00172">
    <property type="entry name" value="Zn_clus"/>
    <property type="match status" value="1"/>
</dbReference>
<dbReference type="GO" id="GO:0000976">
    <property type="term" value="F:transcription cis-regulatory region binding"/>
    <property type="evidence" value="ECO:0007669"/>
    <property type="project" value="TreeGrafter"/>
</dbReference>
<gene>
    <name evidence="9" type="ORF">F5878DRAFT_175414</name>
</gene>
<dbReference type="InterPro" id="IPR051089">
    <property type="entry name" value="prtT"/>
</dbReference>
<evidence type="ECO:0000256" key="7">
    <source>
        <dbReference type="SAM" id="MobiDB-lite"/>
    </source>
</evidence>
<dbReference type="CDD" id="cd12148">
    <property type="entry name" value="fungal_TF_MHR"/>
    <property type="match status" value="1"/>
</dbReference>
<feature type="compositionally biased region" description="Polar residues" evidence="7">
    <location>
        <begin position="936"/>
        <end position="954"/>
    </location>
</feature>
<keyword evidence="10" id="KW-1185">Reference proteome</keyword>
<feature type="region of interest" description="Disordered" evidence="7">
    <location>
        <begin position="116"/>
        <end position="175"/>
    </location>
</feature>
<feature type="domain" description="Zn(2)-C6 fungal-type" evidence="8">
    <location>
        <begin position="192"/>
        <end position="224"/>
    </location>
</feature>
<dbReference type="AlphaFoldDB" id="A0AA38P8L2"/>
<feature type="compositionally biased region" description="Polar residues" evidence="7">
    <location>
        <begin position="124"/>
        <end position="149"/>
    </location>
</feature>
<evidence type="ECO:0000256" key="4">
    <source>
        <dbReference type="ARBA" id="ARBA00023125"/>
    </source>
</evidence>
<evidence type="ECO:0000259" key="8">
    <source>
        <dbReference type="PROSITE" id="PS50048"/>
    </source>
</evidence>
<dbReference type="PROSITE" id="PS50048">
    <property type="entry name" value="ZN2_CY6_FUNGAL_2"/>
    <property type="match status" value="1"/>
</dbReference>
<evidence type="ECO:0000256" key="3">
    <source>
        <dbReference type="ARBA" id="ARBA00023015"/>
    </source>
</evidence>
<keyword evidence="3" id="KW-0805">Transcription regulation</keyword>
<proteinExistence type="predicted"/>
<evidence type="ECO:0000256" key="2">
    <source>
        <dbReference type="ARBA" id="ARBA00022723"/>
    </source>
</evidence>
<dbReference type="InterPro" id="IPR007219">
    <property type="entry name" value="XnlR_reg_dom"/>
</dbReference>
<feature type="compositionally biased region" description="Low complexity" evidence="7">
    <location>
        <begin position="354"/>
        <end position="367"/>
    </location>
</feature>
<comment type="caution">
    <text evidence="9">The sequence shown here is derived from an EMBL/GenBank/DDBJ whole genome shotgun (WGS) entry which is preliminary data.</text>
</comment>
<dbReference type="CDD" id="cd00067">
    <property type="entry name" value="GAL4"/>
    <property type="match status" value="1"/>
</dbReference>
<dbReference type="InterPro" id="IPR001138">
    <property type="entry name" value="Zn2Cys6_DnaBD"/>
</dbReference>
<feature type="region of interest" description="Disordered" evidence="7">
    <location>
        <begin position="351"/>
        <end position="428"/>
    </location>
</feature>
<dbReference type="GO" id="GO:0008270">
    <property type="term" value="F:zinc ion binding"/>
    <property type="evidence" value="ECO:0007669"/>
    <property type="project" value="InterPro"/>
</dbReference>
<evidence type="ECO:0000313" key="9">
    <source>
        <dbReference type="EMBL" id="KAJ3838323.1"/>
    </source>
</evidence>
<feature type="region of interest" description="Disordered" evidence="7">
    <location>
        <begin position="905"/>
        <end position="966"/>
    </location>
</feature>
<reference evidence="9" key="1">
    <citation type="submission" date="2022-08" db="EMBL/GenBank/DDBJ databases">
        <authorList>
            <consortium name="DOE Joint Genome Institute"/>
            <person name="Min B."/>
            <person name="Riley R."/>
            <person name="Sierra-Patev S."/>
            <person name="Naranjo-Ortiz M."/>
            <person name="Looney B."/>
            <person name="Konkel Z."/>
            <person name="Slot J.C."/>
            <person name="Sakamoto Y."/>
            <person name="Steenwyk J.L."/>
            <person name="Rokas A."/>
            <person name="Carro J."/>
            <person name="Camarero S."/>
            <person name="Ferreira P."/>
            <person name="Molpeceres G."/>
            <person name="Ruiz-Duenas F.J."/>
            <person name="Serrano A."/>
            <person name="Henrissat B."/>
            <person name="Drula E."/>
            <person name="Hughes K.W."/>
            <person name="Mata J.L."/>
            <person name="Ishikawa N.K."/>
            <person name="Vargas-Isla R."/>
            <person name="Ushijima S."/>
            <person name="Smith C.A."/>
            <person name="Ahrendt S."/>
            <person name="Andreopoulos W."/>
            <person name="He G."/>
            <person name="Labutti K."/>
            <person name="Lipzen A."/>
            <person name="Ng V."/>
            <person name="Sandor L."/>
            <person name="Barry K."/>
            <person name="Martinez A.T."/>
            <person name="Xiao Y."/>
            <person name="Gibbons J.G."/>
            <person name="Terashima K."/>
            <person name="Hibbett D.S."/>
            <person name="Grigoriev I.V."/>
        </authorList>
    </citation>
    <scope>NUCLEOTIDE SEQUENCE</scope>
    <source>
        <strain evidence="9">TFB9207</strain>
    </source>
</reference>
<keyword evidence="4" id="KW-0238">DNA-binding</keyword>
<evidence type="ECO:0000256" key="5">
    <source>
        <dbReference type="ARBA" id="ARBA00023163"/>
    </source>
</evidence>
<evidence type="ECO:0000313" key="10">
    <source>
        <dbReference type="Proteomes" id="UP001163846"/>
    </source>
</evidence>
<dbReference type="PANTHER" id="PTHR31845">
    <property type="entry name" value="FINGER DOMAIN PROTEIN, PUTATIVE-RELATED"/>
    <property type="match status" value="1"/>
</dbReference>
<dbReference type="SUPFAM" id="SSF57701">
    <property type="entry name" value="Zn2/Cys6 DNA-binding domain"/>
    <property type="match status" value="1"/>
</dbReference>
<dbReference type="PROSITE" id="PS00463">
    <property type="entry name" value="ZN2_CY6_FUNGAL_1"/>
    <property type="match status" value="1"/>
</dbReference>
<dbReference type="EMBL" id="MU806189">
    <property type="protein sequence ID" value="KAJ3838323.1"/>
    <property type="molecule type" value="Genomic_DNA"/>
</dbReference>
<dbReference type="Proteomes" id="UP001163846">
    <property type="component" value="Unassembled WGS sequence"/>
</dbReference>
<protein>
    <recommendedName>
        <fullName evidence="8">Zn(2)-C6 fungal-type domain-containing protein</fullName>
    </recommendedName>
</protein>
<dbReference type="GO" id="GO:0006351">
    <property type="term" value="P:DNA-templated transcription"/>
    <property type="evidence" value="ECO:0007669"/>
    <property type="project" value="InterPro"/>
</dbReference>
<evidence type="ECO:0000256" key="1">
    <source>
        <dbReference type="ARBA" id="ARBA00004123"/>
    </source>
</evidence>
<dbReference type="GO" id="GO:0000981">
    <property type="term" value="F:DNA-binding transcription factor activity, RNA polymerase II-specific"/>
    <property type="evidence" value="ECO:0007669"/>
    <property type="project" value="InterPro"/>
</dbReference>
<dbReference type="SMART" id="SM00906">
    <property type="entry name" value="Fungal_trans"/>
    <property type="match status" value="1"/>
</dbReference>
<dbReference type="PANTHER" id="PTHR31845:SF19">
    <property type="entry name" value="TRANSCRIPTION FACTOR DOMAIN-CONTAINING PROTEIN"/>
    <property type="match status" value="1"/>
</dbReference>
<keyword evidence="5" id="KW-0804">Transcription</keyword>
<comment type="subcellular location">
    <subcellularLocation>
        <location evidence="1">Nucleus</location>
    </subcellularLocation>
</comment>
<dbReference type="Gene3D" id="4.10.240.10">
    <property type="entry name" value="Zn(2)-C6 fungal-type DNA-binding domain"/>
    <property type="match status" value="1"/>
</dbReference>
<dbReference type="GO" id="GO:0005634">
    <property type="term" value="C:nucleus"/>
    <property type="evidence" value="ECO:0007669"/>
    <property type="project" value="UniProtKB-SubCell"/>
</dbReference>
<feature type="compositionally biased region" description="Low complexity" evidence="7">
    <location>
        <begin position="269"/>
        <end position="291"/>
    </location>
</feature>
<feature type="compositionally biased region" description="Polar residues" evidence="7">
    <location>
        <begin position="1"/>
        <end position="21"/>
    </location>
</feature>
<organism evidence="9 10">
    <name type="scientific">Lentinula raphanica</name>
    <dbReference type="NCBI Taxonomy" id="153919"/>
    <lineage>
        <taxon>Eukaryota</taxon>
        <taxon>Fungi</taxon>
        <taxon>Dikarya</taxon>
        <taxon>Basidiomycota</taxon>
        <taxon>Agaricomycotina</taxon>
        <taxon>Agaricomycetes</taxon>
        <taxon>Agaricomycetidae</taxon>
        <taxon>Agaricales</taxon>
        <taxon>Marasmiineae</taxon>
        <taxon>Omphalotaceae</taxon>
        <taxon>Lentinula</taxon>
    </lineage>
</organism>
<dbReference type="Pfam" id="PF04082">
    <property type="entry name" value="Fungal_trans"/>
    <property type="match status" value="1"/>
</dbReference>
<accession>A0AA38P8L2</accession>
<dbReference type="InterPro" id="IPR036864">
    <property type="entry name" value="Zn2-C6_fun-type_DNA-bd_sf"/>
</dbReference>
<sequence>MSGPYNQRQWDSAFNQSQLQLEQEYHPEQLQSNDSQYRHYPDFSQGIANNYPFNPSIQSSTSAFGLNSGYGFDSTRSQNASASNTFLQGSSAIHQHQQTLQNVPNAFDTSIFTSPMESMRGQRPSLSLSPPSMHASTSIGQQANVPSGRSNDRTFRGPKGKRPRTNDQGYEGRDDEDIDAADAKEKATKPGACQRCKTLKVRCEFKTDTDPCKRCLNGGHECIIPGRKKRRTPPKREHLLNEIQKQADEIQKLMAKLAKLEEANKQRNSVPSAGLSESSSLTSPPILSPSSTHDSAYFGGSDLAATGSQVNPSANRDVEDWIAKARESLAEFGGFIGIGGASMPKSYIVEQDPEGLSDSGGDSESGSGDIGDHQSNGDYEFAVVDDEGEEFSPQDSDYKRTLGKRMSGSSLGSNAGLKKKDSTGKSVTIPNEAVPFGLMAELSYKNVRKQGSNSEAEIDEPEPETGVASANFFRPSPGPDPARAPTANLPQLPHILMRGIITPIDAEKLFKIFFDLVNPSVSIVDPVLYTAQKTVYRSPFLFTTICAISSRFYDEKPGLYVQIMNYAQLAAGTALIGGPKNIEMCIAYILLSLYPPPLKRWEESRGWLYLGVAIRIATELNLHLPNTAKPQNEMHAREQLNRTRVWLNCFNLDRSTGSQNGKPPIISNNDYIANHSEDWWKSSSYNMKNFDIQLCCYNSELKVMSNFRSKIYNDPDHPTGLNKDVDFVQVAAETDEEFLVLQHKWYPILDENVDKNDPPGYFRLGLLKLAFGYARMIVLSYGFQHAFGKNSSNDNPFLERCMNAANNIVQTMVEDIGRPEQRIFIRHGPEAQSVFVAFAAAFLVKLLQPKFAAYIDATKRAAIRSRVQSVIDFFSLPEIAIDNRHGPKLYARFLKSLLASPMVAEPNSPGYNKHRRRSNRNKSLTPNAESPDFASNGFNHTSENASPATTTHSLSPPPNTAAMSFDQFAPSGGIIDPFVPDTTALQGSAFDSNAMGYLGPMSDDELMRYQPMTDSMSMWPDVTVPGYSWLTHFQNEVERSIPTDGYSNQMQYA</sequence>
<keyword evidence="2" id="KW-0479">Metal-binding</keyword>
<name>A0AA38P8L2_9AGAR</name>
<keyword evidence="6" id="KW-0539">Nucleus</keyword>
<feature type="compositionally biased region" description="Acidic residues" evidence="7">
    <location>
        <begin position="383"/>
        <end position="392"/>
    </location>
</feature>